<dbReference type="PANTHER" id="PTHR24028:SF146">
    <property type="entry name" value="CADHERIN 96CB, ISOFORM D-RELATED"/>
    <property type="match status" value="1"/>
</dbReference>
<dbReference type="InterPro" id="IPR020894">
    <property type="entry name" value="Cadherin_CS"/>
</dbReference>
<dbReference type="SMART" id="SM00112">
    <property type="entry name" value="CA"/>
    <property type="match status" value="7"/>
</dbReference>
<keyword evidence="7" id="KW-0130">Cell adhesion</keyword>
<evidence type="ECO:0000256" key="10">
    <source>
        <dbReference type="ARBA" id="ARBA00023180"/>
    </source>
</evidence>
<dbReference type="InterPro" id="IPR050174">
    <property type="entry name" value="Protocadherin/Cadherin-CA"/>
</dbReference>
<dbReference type="FunFam" id="2.60.40.60:FF:000020">
    <property type="entry name" value="Dachsous cadherin-related 1b"/>
    <property type="match status" value="3"/>
</dbReference>
<evidence type="ECO:0000313" key="13">
    <source>
        <dbReference type="EMBL" id="ESO93924.1"/>
    </source>
</evidence>
<keyword evidence="5" id="KW-0677">Repeat</keyword>
<evidence type="ECO:0000256" key="7">
    <source>
        <dbReference type="ARBA" id="ARBA00022889"/>
    </source>
</evidence>
<protein>
    <recommendedName>
        <fullName evidence="12">Cadherin domain-containing protein</fullName>
    </recommendedName>
</protein>
<keyword evidence="10" id="KW-0325">Glycoprotein</keyword>
<dbReference type="InterPro" id="IPR015919">
    <property type="entry name" value="Cadherin-like_sf"/>
</dbReference>
<organism evidence="13 14">
    <name type="scientific">Lottia gigantea</name>
    <name type="common">Giant owl limpet</name>
    <dbReference type="NCBI Taxonomy" id="225164"/>
    <lineage>
        <taxon>Eukaryota</taxon>
        <taxon>Metazoa</taxon>
        <taxon>Spiralia</taxon>
        <taxon>Lophotrochozoa</taxon>
        <taxon>Mollusca</taxon>
        <taxon>Gastropoda</taxon>
        <taxon>Patellogastropoda</taxon>
        <taxon>Lottioidea</taxon>
        <taxon>Lottiidae</taxon>
        <taxon>Lottia</taxon>
    </lineage>
</organism>
<evidence type="ECO:0000256" key="1">
    <source>
        <dbReference type="ARBA" id="ARBA00004251"/>
    </source>
</evidence>
<keyword evidence="4" id="KW-0732">Signal</keyword>
<dbReference type="GO" id="GO:0007156">
    <property type="term" value="P:homophilic cell adhesion via plasma membrane adhesion molecules"/>
    <property type="evidence" value="ECO:0007669"/>
    <property type="project" value="InterPro"/>
</dbReference>
<dbReference type="CTD" id="20252523"/>
<dbReference type="PROSITE" id="PS50268">
    <property type="entry name" value="CADHERIN_2"/>
    <property type="match status" value="7"/>
</dbReference>
<evidence type="ECO:0000256" key="6">
    <source>
        <dbReference type="ARBA" id="ARBA00022837"/>
    </source>
</evidence>
<dbReference type="GO" id="GO:0005886">
    <property type="term" value="C:plasma membrane"/>
    <property type="evidence" value="ECO:0007669"/>
    <property type="project" value="UniProtKB-SubCell"/>
</dbReference>
<dbReference type="Gene3D" id="2.60.40.60">
    <property type="entry name" value="Cadherins"/>
    <property type="match status" value="7"/>
</dbReference>
<dbReference type="PROSITE" id="PS00232">
    <property type="entry name" value="CADHERIN_1"/>
    <property type="match status" value="3"/>
</dbReference>
<dbReference type="Pfam" id="PF08266">
    <property type="entry name" value="Cadherin_2"/>
    <property type="match status" value="1"/>
</dbReference>
<dbReference type="PRINTS" id="PR00205">
    <property type="entry name" value="CADHERIN"/>
</dbReference>
<proteinExistence type="predicted"/>
<dbReference type="SUPFAM" id="SSF49313">
    <property type="entry name" value="Cadherin-like"/>
    <property type="match status" value="6"/>
</dbReference>
<dbReference type="FunFam" id="2.60.40.60:FF:000004">
    <property type="entry name" value="Protocadherin 1 gamma 2"/>
    <property type="match status" value="1"/>
</dbReference>
<feature type="domain" description="Cadherin" evidence="12">
    <location>
        <begin position="111"/>
        <end position="220"/>
    </location>
</feature>
<dbReference type="FunFam" id="2.60.40.60:FF:000007">
    <property type="entry name" value="Protocadherin alpha 2"/>
    <property type="match status" value="1"/>
</dbReference>
<dbReference type="OrthoDB" id="6252479at2759"/>
<evidence type="ECO:0000259" key="12">
    <source>
        <dbReference type="PROSITE" id="PS50268"/>
    </source>
</evidence>
<evidence type="ECO:0000256" key="11">
    <source>
        <dbReference type="PROSITE-ProRule" id="PRU00043"/>
    </source>
</evidence>
<dbReference type="FunFam" id="2.60.40.60:FF:000092">
    <property type="entry name" value="Protocadherin 8"/>
    <property type="match status" value="1"/>
</dbReference>
<keyword evidence="2" id="KW-1003">Cell membrane</keyword>
<evidence type="ECO:0000256" key="3">
    <source>
        <dbReference type="ARBA" id="ARBA00022692"/>
    </source>
</evidence>
<feature type="domain" description="Cadherin" evidence="12">
    <location>
        <begin position="537"/>
        <end position="643"/>
    </location>
</feature>
<feature type="non-terminal residue" evidence="13">
    <location>
        <position position="741"/>
    </location>
</feature>
<dbReference type="Pfam" id="PF00028">
    <property type="entry name" value="Cadherin"/>
    <property type="match status" value="6"/>
</dbReference>
<dbReference type="GO" id="GO:0005509">
    <property type="term" value="F:calcium ion binding"/>
    <property type="evidence" value="ECO:0007669"/>
    <property type="project" value="UniProtKB-UniRule"/>
</dbReference>
<feature type="non-terminal residue" evidence="13">
    <location>
        <position position="1"/>
    </location>
</feature>
<gene>
    <name evidence="13" type="ORF">LOTGIDRAFT_82027</name>
</gene>
<evidence type="ECO:0000313" key="14">
    <source>
        <dbReference type="Proteomes" id="UP000030746"/>
    </source>
</evidence>
<dbReference type="HOGENOM" id="CLU_006480_5_1_1"/>
<dbReference type="OMA" id="ERTHYEV"/>
<dbReference type="Proteomes" id="UP000030746">
    <property type="component" value="Unassembled WGS sequence"/>
</dbReference>
<dbReference type="EMBL" id="KB201890">
    <property type="protein sequence ID" value="ESO93924.1"/>
    <property type="molecule type" value="Genomic_DNA"/>
</dbReference>
<evidence type="ECO:0000256" key="5">
    <source>
        <dbReference type="ARBA" id="ARBA00022737"/>
    </source>
</evidence>
<feature type="domain" description="Cadherin" evidence="12">
    <location>
        <begin position="647"/>
        <end position="741"/>
    </location>
</feature>
<accession>V4BXV2</accession>
<dbReference type="PANTHER" id="PTHR24028">
    <property type="entry name" value="CADHERIN-87A"/>
    <property type="match status" value="1"/>
</dbReference>
<keyword evidence="8" id="KW-1133">Transmembrane helix</keyword>
<sequence>YTLLEEKPKGFFIGKISDNVDLPLVLTDNATESLRYSFLTQGYPHSAFFNLTKDGLLYTSKQLDREDLCGFMDTCILEAEIAIQSTVNQFFRKEKLTVILQDINDHSPTFSSDSITLKISEAVSVNSSFILESALDRDVGENSLQGYNLVSDTDNFGIRVTKTLDGGTVVSLVVLRPLDHEERHFYEIVIVAKDGANPPNTGALSVNISVVDVNDNPPVFAAQKYNTTVNESAPINTSVTQVKATDRDSGINNVSQYRFSPLVPRDVKKYFHLDKSSGKITVSKSLHPIQGQTMQFIVECLDGGSPPLVAQAQVTINVEDSTNNPPSINLNLFENAEVSENASPGLTVGHVAVLDPDSDQNGLVRCSLFGDSFDIQGLGLNEYRVIVARKLDRERKATHKIVLTCKDAGKPQLNDTISFQIKIRDENDHAPIFRQMKYTGNISENTSPGQLILKVSAFDKDIGENSRITYIIPKSDEHGIKIDEHGQIISDRVFDRENTSQITFQVIAKDNGYPVQNASCTVTIFVMDVNDVRPKFQKPRYLFRTDENRLSGTIIGRINADDDDEGLNGEILYSIQLKFEELEYYPIKVTSEGTIRTTFPLDREIKSRYEFSVIASDRGTPSLSSSVEVIVEVNDQNDHAPEFVSPSSTNHSLSVPFHMHTNYALFTVIAKDKDEGANAYLEFILFPEDGHGMFKIESKSGVIRLSRFLTPNDIGIFELEVIVQDLGRPSLNSSVNFNITV</sequence>
<reference evidence="13 14" key="1">
    <citation type="journal article" date="2013" name="Nature">
        <title>Insights into bilaterian evolution from three spiralian genomes.</title>
        <authorList>
            <person name="Simakov O."/>
            <person name="Marletaz F."/>
            <person name="Cho S.J."/>
            <person name="Edsinger-Gonzales E."/>
            <person name="Havlak P."/>
            <person name="Hellsten U."/>
            <person name="Kuo D.H."/>
            <person name="Larsson T."/>
            <person name="Lv J."/>
            <person name="Arendt D."/>
            <person name="Savage R."/>
            <person name="Osoegawa K."/>
            <person name="de Jong P."/>
            <person name="Grimwood J."/>
            <person name="Chapman J.A."/>
            <person name="Shapiro H."/>
            <person name="Aerts A."/>
            <person name="Otillar R.P."/>
            <person name="Terry A.Y."/>
            <person name="Boore J.L."/>
            <person name="Grigoriev I.V."/>
            <person name="Lindberg D.R."/>
            <person name="Seaver E.C."/>
            <person name="Weisblat D.A."/>
            <person name="Putnam N.H."/>
            <person name="Rokhsar D.S."/>
        </authorList>
    </citation>
    <scope>NUCLEOTIDE SEQUENCE [LARGE SCALE GENOMIC DNA]</scope>
</reference>
<keyword evidence="3" id="KW-0812">Transmembrane</keyword>
<evidence type="ECO:0000256" key="4">
    <source>
        <dbReference type="ARBA" id="ARBA00022729"/>
    </source>
</evidence>
<evidence type="ECO:0000256" key="8">
    <source>
        <dbReference type="ARBA" id="ARBA00022989"/>
    </source>
</evidence>
<dbReference type="GeneID" id="20252523"/>
<keyword evidence="6 11" id="KW-0106">Calcium</keyword>
<comment type="subcellular location">
    <subcellularLocation>
        <location evidence="1">Cell membrane</location>
        <topology evidence="1">Single-pass type I membrane protein</topology>
    </subcellularLocation>
</comment>
<dbReference type="InterPro" id="IPR002126">
    <property type="entry name" value="Cadherin-like_dom"/>
</dbReference>
<keyword evidence="9" id="KW-0472">Membrane</keyword>
<dbReference type="KEGG" id="lgi:LOTGIDRAFT_82027"/>
<dbReference type="AlphaFoldDB" id="V4BXV2"/>
<feature type="domain" description="Cadherin" evidence="12">
    <location>
        <begin position="434"/>
        <end position="536"/>
    </location>
</feature>
<feature type="domain" description="Cadherin" evidence="12">
    <location>
        <begin position="330"/>
        <end position="433"/>
    </location>
</feature>
<dbReference type="InterPro" id="IPR013164">
    <property type="entry name" value="Cadherin_N"/>
</dbReference>
<feature type="domain" description="Cadherin" evidence="12">
    <location>
        <begin position="221"/>
        <end position="328"/>
    </location>
</feature>
<evidence type="ECO:0000256" key="9">
    <source>
        <dbReference type="ARBA" id="ARBA00023136"/>
    </source>
</evidence>
<keyword evidence="14" id="KW-1185">Reference proteome</keyword>
<dbReference type="RefSeq" id="XP_009055278.1">
    <property type="nucleotide sequence ID" value="XM_009057030.1"/>
</dbReference>
<feature type="domain" description="Cadherin" evidence="12">
    <location>
        <begin position="2"/>
        <end position="110"/>
    </location>
</feature>
<evidence type="ECO:0000256" key="2">
    <source>
        <dbReference type="ARBA" id="ARBA00022475"/>
    </source>
</evidence>
<dbReference type="CDD" id="cd11304">
    <property type="entry name" value="Cadherin_repeat"/>
    <property type="match status" value="7"/>
</dbReference>
<name>V4BXV2_LOTGI</name>